<reference evidence="6 7" key="1">
    <citation type="submission" date="2018-09" db="EMBL/GenBank/DDBJ databases">
        <title>Whole genome based analysis of evolution and adaptive divergence in Indian and Brazilian strains of Azospirillum brasilense.</title>
        <authorList>
            <person name="Singh C."/>
            <person name="Tripathi A.K."/>
        </authorList>
    </citation>
    <scope>NUCLEOTIDE SEQUENCE [LARGE SCALE GENOMIC DNA]</scope>
    <source>
        <strain evidence="6 7">MTCC4038</strain>
        <plasmid evidence="6 7">p5</plasmid>
    </source>
</reference>
<dbReference type="GO" id="GO:0016757">
    <property type="term" value="F:glycosyltransferase activity"/>
    <property type="evidence" value="ECO:0007669"/>
    <property type="project" value="UniProtKB-KW"/>
</dbReference>
<proteinExistence type="inferred from homology"/>
<dbReference type="EMBL" id="CP032344">
    <property type="protein sequence ID" value="QCO13662.1"/>
    <property type="molecule type" value="Genomic_DNA"/>
</dbReference>
<name>A0A4D8R8T7_AZOBR</name>
<evidence type="ECO:0000256" key="4">
    <source>
        <dbReference type="SAM" id="MobiDB-lite"/>
    </source>
</evidence>
<evidence type="ECO:0000259" key="5">
    <source>
        <dbReference type="Pfam" id="PF00535"/>
    </source>
</evidence>
<dbReference type="Gene3D" id="3.40.50.20">
    <property type="match status" value="1"/>
</dbReference>
<dbReference type="PANTHER" id="PTHR43685:SF5">
    <property type="entry name" value="GLYCOSYLTRANSFERASE EPSE-RELATED"/>
    <property type="match status" value="1"/>
</dbReference>
<geneLocation type="plasmid" evidence="6 7">
    <name>p5</name>
</geneLocation>
<keyword evidence="2" id="KW-0328">Glycosyltransferase</keyword>
<evidence type="ECO:0000313" key="6">
    <source>
        <dbReference type="EMBL" id="QCO13662.1"/>
    </source>
</evidence>
<organism evidence="6 7">
    <name type="scientific">Azospirillum brasilense</name>
    <dbReference type="NCBI Taxonomy" id="192"/>
    <lineage>
        <taxon>Bacteria</taxon>
        <taxon>Pseudomonadati</taxon>
        <taxon>Pseudomonadota</taxon>
        <taxon>Alphaproteobacteria</taxon>
        <taxon>Rhodospirillales</taxon>
        <taxon>Azospirillaceae</taxon>
        <taxon>Azospirillum</taxon>
    </lineage>
</organism>
<gene>
    <name evidence="6" type="ORF">D3868_32115</name>
</gene>
<dbReference type="AlphaFoldDB" id="A0A4D8R8T7"/>
<dbReference type="Pfam" id="PF00535">
    <property type="entry name" value="Glycos_transf_2"/>
    <property type="match status" value="1"/>
</dbReference>
<accession>A0A4D8R8T7</accession>
<comment type="similarity">
    <text evidence="1">Belongs to the glycosyltransferase 2 family.</text>
</comment>
<dbReference type="Proteomes" id="UP000298774">
    <property type="component" value="Plasmid p5"/>
</dbReference>
<sequence length="580" mass="62170">MACWTPPSACTCSAGSPRRRRSGGAPRLTTAGRWCRSWQPCVAGWGRRRCASSAFRRGRCPGPPDPPDARRRTGRRPPAHPLVSVLMSVHRDVRFLDAAVDSLLGQTLGDFELLLVDDGSPHAERLRALAERDRRVRLVVNDRNLGLTVSLNRAAGLARAPVIARMDADDISHPDRLAAQYERLSAQPGLTVVGSNYVAVDTGGAPLRTIRLPEEDAAIRWTALFANPFCHPATLFRAADFHAAGGYDERLACAQDYDLWMRLLRRGQGANLPVPLLRYRINDQGISATRKVEQEAVAGAIRRVEWLSCGVGDLDPERVAAPVWRLQTGAPACDPSDTLALTLATLRLLDGLAARDSRNVAGLRETLAAVARRVLWTAVAALGWRLAGGWDGRRLLALAARFDAPEVAACLALGRSRAARRWAARPPDFDFACTGHAVPGAGVVPWTELSGFAGVWIYGAGEGGRAVLRVLRRLRGCRVAGFVDSVRRGGFEGLPLLSRADFLARPATGRAVVIASGAWREILEGLGGLAGQGLFVADVEGDLRLYRVPPPPGGSGSADQDGIAAGRTGNQRVEADGCPG</sequence>
<feature type="region of interest" description="Disordered" evidence="4">
    <location>
        <begin position="56"/>
        <end position="79"/>
    </location>
</feature>
<dbReference type="PANTHER" id="PTHR43685">
    <property type="entry name" value="GLYCOSYLTRANSFERASE"/>
    <property type="match status" value="1"/>
</dbReference>
<feature type="region of interest" description="Disordered" evidence="4">
    <location>
        <begin position="548"/>
        <end position="580"/>
    </location>
</feature>
<evidence type="ECO:0000256" key="3">
    <source>
        <dbReference type="ARBA" id="ARBA00022679"/>
    </source>
</evidence>
<dbReference type="Gene3D" id="3.90.550.10">
    <property type="entry name" value="Spore Coat Polysaccharide Biosynthesis Protein SpsA, Chain A"/>
    <property type="match status" value="1"/>
</dbReference>
<dbReference type="InterPro" id="IPR029044">
    <property type="entry name" value="Nucleotide-diphossugar_trans"/>
</dbReference>
<keyword evidence="6" id="KW-0614">Plasmid</keyword>
<dbReference type="InterPro" id="IPR050834">
    <property type="entry name" value="Glycosyltransf_2"/>
</dbReference>
<keyword evidence="3 6" id="KW-0808">Transferase</keyword>
<dbReference type="SUPFAM" id="SSF53448">
    <property type="entry name" value="Nucleotide-diphospho-sugar transferases"/>
    <property type="match status" value="1"/>
</dbReference>
<evidence type="ECO:0000256" key="2">
    <source>
        <dbReference type="ARBA" id="ARBA00022676"/>
    </source>
</evidence>
<protein>
    <submittedName>
        <fullName evidence="6">Glycosyltransferase</fullName>
    </submittedName>
</protein>
<evidence type="ECO:0000313" key="7">
    <source>
        <dbReference type="Proteomes" id="UP000298774"/>
    </source>
</evidence>
<dbReference type="InterPro" id="IPR001173">
    <property type="entry name" value="Glyco_trans_2-like"/>
</dbReference>
<feature type="domain" description="Glycosyltransferase 2-like" evidence="5">
    <location>
        <begin position="84"/>
        <end position="209"/>
    </location>
</feature>
<evidence type="ECO:0000256" key="1">
    <source>
        <dbReference type="ARBA" id="ARBA00006739"/>
    </source>
</evidence>